<dbReference type="EMBL" id="CAJOBH010253825">
    <property type="protein sequence ID" value="CAF5144478.1"/>
    <property type="molecule type" value="Genomic_DNA"/>
</dbReference>
<feature type="non-terminal residue" evidence="1">
    <location>
        <position position="1"/>
    </location>
</feature>
<proteinExistence type="predicted"/>
<dbReference type="Proteomes" id="UP000681967">
    <property type="component" value="Unassembled WGS sequence"/>
</dbReference>
<dbReference type="AlphaFoldDB" id="A0A8S3FXB5"/>
<accession>A0A8S3FXB5</accession>
<name>A0A8S3FXB5_9BILA</name>
<reference evidence="1" key="1">
    <citation type="submission" date="2021-02" db="EMBL/GenBank/DDBJ databases">
        <authorList>
            <person name="Nowell W R."/>
        </authorList>
    </citation>
    <scope>NUCLEOTIDE SEQUENCE</scope>
</reference>
<organism evidence="1 2">
    <name type="scientific">Rotaria magnacalcarata</name>
    <dbReference type="NCBI Taxonomy" id="392030"/>
    <lineage>
        <taxon>Eukaryota</taxon>
        <taxon>Metazoa</taxon>
        <taxon>Spiralia</taxon>
        <taxon>Gnathifera</taxon>
        <taxon>Rotifera</taxon>
        <taxon>Eurotatoria</taxon>
        <taxon>Bdelloidea</taxon>
        <taxon>Philodinida</taxon>
        <taxon>Philodinidae</taxon>
        <taxon>Rotaria</taxon>
    </lineage>
</organism>
<protein>
    <submittedName>
        <fullName evidence="1">Uncharacterized protein</fullName>
    </submittedName>
</protein>
<evidence type="ECO:0000313" key="2">
    <source>
        <dbReference type="Proteomes" id="UP000681967"/>
    </source>
</evidence>
<gene>
    <name evidence="1" type="ORF">BYL167_LOCUS70856</name>
</gene>
<evidence type="ECO:0000313" key="1">
    <source>
        <dbReference type="EMBL" id="CAF5144478.1"/>
    </source>
</evidence>
<comment type="caution">
    <text evidence="1">The sequence shown here is derived from an EMBL/GenBank/DDBJ whole genome shotgun (WGS) entry which is preliminary data.</text>
</comment>
<sequence length="68" mass="7900">DPYEILWDSIEIRRDLNGSDHILWWDGSTGEANQKSYSYLDQMSDGSICNDQSSDEPIFNAKFHSRML</sequence>